<dbReference type="InterPro" id="IPR006439">
    <property type="entry name" value="HAD-SF_hydro_IA"/>
</dbReference>
<name>A0A0G1IL79_9BACT</name>
<reference evidence="1 2" key="1">
    <citation type="journal article" date="2015" name="Nature">
        <title>rRNA introns, odd ribosomes, and small enigmatic genomes across a large radiation of phyla.</title>
        <authorList>
            <person name="Brown C.T."/>
            <person name="Hug L.A."/>
            <person name="Thomas B.C."/>
            <person name="Sharon I."/>
            <person name="Castelle C.J."/>
            <person name="Singh A."/>
            <person name="Wilkins M.J."/>
            <person name="Williams K.H."/>
            <person name="Banfield J.F."/>
        </authorList>
    </citation>
    <scope>NUCLEOTIDE SEQUENCE [LARGE SCALE GENOMIC DNA]</scope>
</reference>
<dbReference type="AlphaFoldDB" id="A0A0G1IL79"/>
<proteinExistence type="predicted"/>
<dbReference type="InterPro" id="IPR023214">
    <property type="entry name" value="HAD_sf"/>
</dbReference>
<dbReference type="Gene3D" id="1.10.150.240">
    <property type="entry name" value="Putative phosphatase, domain 2"/>
    <property type="match status" value="1"/>
</dbReference>
<gene>
    <name evidence="1" type="ORF">UW53_C0005G0013</name>
</gene>
<organism evidence="1 2">
    <name type="scientific">Candidatus Giovannonibacteria bacterium GW2011_GWA1_44_25</name>
    <dbReference type="NCBI Taxonomy" id="1618645"/>
    <lineage>
        <taxon>Bacteria</taxon>
        <taxon>Candidatus Giovannoniibacteriota</taxon>
    </lineage>
</organism>
<evidence type="ECO:0000313" key="1">
    <source>
        <dbReference type="EMBL" id="KKT59930.1"/>
    </source>
</evidence>
<protein>
    <recommendedName>
        <fullName evidence="3">HAD-superfamily hydrolase, subfamily IA, variant 3</fullName>
    </recommendedName>
</protein>
<dbReference type="InterPro" id="IPR023198">
    <property type="entry name" value="PGP-like_dom2"/>
</dbReference>
<dbReference type="InterPro" id="IPR036412">
    <property type="entry name" value="HAD-like_sf"/>
</dbReference>
<dbReference type="EMBL" id="LCIR01000005">
    <property type="protein sequence ID" value="KKT59930.1"/>
    <property type="molecule type" value="Genomic_DNA"/>
</dbReference>
<accession>A0A0G1IL79</accession>
<dbReference type="Gene3D" id="3.40.50.1000">
    <property type="entry name" value="HAD superfamily/HAD-like"/>
    <property type="match status" value="1"/>
</dbReference>
<sequence length="210" mass="24641">MKKTTLCVDLGNVLIRFDATSTKSLLKDGVLEDFLSCCLQFDRGNINLTEMLREANEQYFSHHVPRTDFIAVLAQSIREINQPMFYEILRFKERGRGELKMITDNNPFCFEMTVLKFPQVFELFRDNEKENWIVSWEKKSLKRDVTLFHRAFSDLGFSPKEAVFVDDLPINIESAKKAGFCASACFLYKLDDQKNQRQFEKFLNKHFPPK</sequence>
<dbReference type="SUPFAM" id="SSF56784">
    <property type="entry name" value="HAD-like"/>
    <property type="match status" value="1"/>
</dbReference>
<evidence type="ECO:0000313" key="2">
    <source>
        <dbReference type="Proteomes" id="UP000034087"/>
    </source>
</evidence>
<dbReference type="Proteomes" id="UP000034087">
    <property type="component" value="Unassembled WGS sequence"/>
</dbReference>
<evidence type="ECO:0008006" key="3">
    <source>
        <dbReference type="Google" id="ProtNLM"/>
    </source>
</evidence>
<comment type="caution">
    <text evidence="1">The sequence shown here is derived from an EMBL/GenBank/DDBJ whole genome shotgun (WGS) entry which is preliminary data.</text>
</comment>
<dbReference type="NCBIfam" id="TIGR01509">
    <property type="entry name" value="HAD-SF-IA-v3"/>
    <property type="match status" value="1"/>
</dbReference>